<accession>A0AAU9UGI4</accession>
<dbReference type="Proteomes" id="UP001153954">
    <property type="component" value="Unassembled WGS sequence"/>
</dbReference>
<feature type="transmembrane region" description="Helical" evidence="1">
    <location>
        <begin position="92"/>
        <end position="113"/>
    </location>
</feature>
<organism evidence="2 3">
    <name type="scientific">Euphydryas editha</name>
    <name type="common">Edith's checkerspot</name>
    <dbReference type="NCBI Taxonomy" id="104508"/>
    <lineage>
        <taxon>Eukaryota</taxon>
        <taxon>Metazoa</taxon>
        <taxon>Ecdysozoa</taxon>
        <taxon>Arthropoda</taxon>
        <taxon>Hexapoda</taxon>
        <taxon>Insecta</taxon>
        <taxon>Pterygota</taxon>
        <taxon>Neoptera</taxon>
        <taxon>Endopterygota</taxon>
        <taxon>Lepidoptera</taxon>
        <taxon>Glossata</taxon>
        <taxon>Ditrysia</taxon>
        <taxon>Papilionoidea</taxon>
        <taxon>Nymphalidae</taxon>
        <taxon>Nymphalinae</taxon>
        <taxon>Euphydryas</taxon>
    </lineage>
</organism>
<gene>
    <name evidence="2" type="ORF">EEDITHA_LOCUS13382</name>
</gene>
<proteinExistence type="predicted"/>
<name>A0AAU9UGI4_EUPED</name>
<dbReference type="EMBL" id="CAKOGL010000019">
    <property type="protein sequence ID" value="CAH2098248.1"/>
    <property type="molecule type" value="Genomic_DNA"/>
</dbReference>
<evidence type="ECO:0000313" key="2">
    <source>
        <dbReference type="EMBL" id="CAH2098248.1"/>
    </source>
</evidence>
<sequence length="114" mass="13028">MTETDSAIILEPKAFIDAFVLGWVCKNIILLSLCIKECENFYTCVKEAEIKCLLHSENNESPGTKKLYKNILKLNRVNFDKMTVCRVFTMEAALLLNLVELFATYTIVILQFAL</sequence>
<reference evidence="2" key="1">
    <citation type="submission" date="2022-03" db="EMBL/GenBank/DDBJ databases">
        <authorList>
            <person name="Tunstrom K."/>
        </authorList>
    </citation>
    <scope>NUCLEOTIDE SEQUENCE</scope>
</reference>
<evidence type="ECO:0000313" key="3">
    <source>
        <dbReference type="Proteomes" id="UP001153954"/>
    </source>
</evidence>
<comment type="caution">
    <text evidence="2">The sequence shown here is derived from an EMBL/GenBank/DDBJ whole genome shotgun (WGS) entry which is preliminary data.</text>
</comment>
<keyword evidence="3" id="KW-1185">Reference proteome</keyword>
<keyword evidence="1" id="KW-0812">Transmembrane</keyword>
<dbReference type="AlphaFoldDB" id="A0AAU9UGI4"/>
<keyword evidence="1" id="KW-0472">Membrane</keyword>
<keyword evidence="1" id="KW-1133">Transmembrane helix</keyword>
<protein>
    <submittedName>
        <fullName evidence="2">Uncharacterized protein</fullName>
    </submittedName>
</protein>
<evidence type="ECO:0000256" key="1">
    <source>
        <dbReference type="SAM" id="Phobius"/>
    </source>
</evidence>